<evidence type="ECO:0000256" key="3">
    <source>
        <dbReference type="ARBA" id="ARBA00022561"/>
    </source>
</evidence>
<keyword evidence="12 15" id="KW-0238">DNA-binding</keyword>
<comment type="function">
    <text evidence="15">Minor protein of the capsid that localizes along the inner surface of the virion, within the central cavities beneath the L1 pentamers. Plays a role in capsid stabilization through interaction with the major capsid protein L1. Once the virion enters the host cell, L2 escorts the genomic DNA into the nucleus by promoting escape from the endosomal compartments and traffic through the host Golgi network. Mechanistically, the C-terminus of L2 possesses a cell-penetrating peptide that protudes from the host endosome, interacts with host cytoplasmic retromer cargo and thereby mediates the capsid delivery to the host trans-Golgi network. Plays a role through its interaction with host dynein in the intracellular microtubule-dependent transport of viral capsid toward the nucleus. Mediates the viral genome import into the nucleus through binding to host importins. Once within the nucleus, L2 localizes viral genomes to host PML bodies in order to activate early gene expression for establishment of infection. Later on, promotes late gene expression by interacting with the viral E2 protein and by inhibiting its transcriptional activation functions. During virion assembly, encapsidates the genome by direct interaction with the viral DNA.</text>
</comment>
<evidence type="ECO:0000256" key="4">
    <source>
        <dbReference type="ARBA" id="ARBA00022562"/>
    </source>
</evidence>
<dbReference type="GO" id="GO:0005198">
    <property type="term" value="F:structural molecule activity"/>
    <property type="evidence" value="ECO:0007669"/>
    <property type="project" value="UniProtKB-UniRule"/>
</dbReference>
<evidence type="ECO:0000256" key="5">
    <source>
        <dbReference type="ARBA" id="ARBA00022581"/>
    </source>
</evidence>
<dbReference type="GO" id="GO:0042025">
    <property type="term" value="C:host cell nucleus"/>
    <property type="evidence" value="ECO:0007669"/>
    <property type="project" value="UniProtKB-SubCell"/>
</dbReference>
<dbReference type="Pfam" id="PF00513">
    <property type="entry name" value="Late_protein_L2"/>
    <property type="match status" value="1"/>
</dbReference>
<keyword evidence="8 15" id="KW-0426">Late protein</keyword>
<dbReference type="GO" id="GO:0046718">
    <property type="term" value="P:symbiont entry into host cell"/>
    <property type="evidence" value="ECO:0007669"/>
    <property type="project" value="UniProtKB-KW"/>
</dbReference>
<comment type="subcellular location">
    <subcellularLocation>
        <location evidence="15">Virion</location>
    </subcellularLocation>
    <subcellularLocation>
        <location evidence="15">Host nucleus</location>
    </subcellularLocation>
</comment>
<keyword evidence="9 15" id="KW-1177">Microtubular inwards viral transport</keyword>
<evidence type="ECO:0000256" key="6">
    <source>
        <dbReference type="ARBA" id="ARBA00022812"/>
    </source>
</evidence>
<keyword evidence="11 15" id="KW-1176">Cytoplasmic inwards viral transport</keyword>
<evidence type="ECO:0000256" key="12">
    <source>
        <dbReference type="ARBA" id="ARBA00023125"/>
    </source>
</evidence>
<comment type="PTM">
    <text evidence="15">Highly phosphorylated.</text>
</comment>
<evidence type="ECO:0000256" key="7">
    <source>
        <dbReference type="ARBA" id="ARBA00022844"/>
    </source>
</evidence>
<keyword evidence="3 15" id="KW-0167">Capsid protein</keyword>
<keyword evidence="6" id="KW-1040">Host Golgi apparatus</keyword>
<keyword evidence="13" id="KW-1015">Disulfide bond</keyword>
<name>A0A6C0TCK9_9PAPI</name>
<dbReference type="GO" id="GO:0019028">
    <property type="term" value="C:viral capsid"/>
    <property type="evidence" value="ECO:0007669"/>
    <property type="project" value="UniProtKB-UniRule"/>
</dbReference>
<evidence type="ECO:0000256" key="2">
    <source>
        <dbReference type="ARBA" id="ARBA00022553"/>
    </source>
</evidence>
<comment type="similarity">
    <text evidence="15">Belongs to the papillomaviridae L2 protein family.</text>
</comment>
<proteinExistence type="inferred from homology"/>
<evidence type="ECO:0000313" key="16">
    <source>
        <dbReference type="EMBL" id="QIA98991.1"/>
    </source>
</evidence>
<sequence>MSAAKRVKRASAEDLYKTCATGDCPPDVKNKIEGTTLADTLLKIFSSVIYLGGLGIGTGRGSGGATGYRPIRPQGDFITGSGSRTTGTVSGSGSVLRPNIPISPVGPAELIPVDVVNPESSAIVPLLEGGGGVSIESSIPEIPPDIVDAGVTTPSDPISDVTGTGGHPSVGSTATSDVAIIEVTPAPPTQTRVAYTDSTSTPHSVSILSSVSHGAEPSNFNVYVDTNFSGDNVGLLEEIELQPKNTREEFEIAEPSTPPKTSTPREAISRALSRARDLYNRRVTQLRTRNPEFLGQPSRAVVFEFENPAFDEDVTLEFNQGLDALGAAPDPDFQDVVLLSRPRYSETAEGRVRVSRLGKKGTIRTRAGTQIGQHIHYFYDVSTIDTADTIEMGILGEHSGDVSIVDAPAESSFVDNWNFPEPPFADEDLVDDLAEDFSESHLLLTASETTGDTYSIPTLPPGVVRIVATDVGNGLFVSVPEAYSPTDIFIPSIPVRPDEPLITINVGDSNDYYLHPALLSRKRKRKYSTLY</sequence>
<organism evidence="16">
    <name type="scientific">Callithrix penicillata papillomavirus type 1</name>
    <dbReference type="NCBI Taxonomy" id="2704503"/>
    <lineage>
        <taxon>Viruses</taxon>
        <taxon>Monodnaviria</taxon>
        <taxon>Shotokuvirae</taxon>
        <taxon>Cossaviricota</taxon>
        <taxon>Papovaviricetes</taxon>
        <taxon>Zurhausenvirales</taxon>
        <taxon>Papillomaviridae</taxon>
        <taxon>primate papillomaviruses</taxon>
    </lineage>
</organism>
<keyword evidence="4 15" id="KW-1048">Host nucleus</keyword>
<keyword evidence="14 15" id="KW-1160">Virus entry into host cell</keyword>
<protein>
    <recommendedName>
        <fullName evidence="15">Minor capsid protein L2</fullName>
    </recommendedName>
</protein>
<keyword evidence="2 15" id="KW-0597">Phosphoprotein</keyword>
<comment type="caution">
    <text evidence="15">Lacks conserved residue(s) required for the propagation of feature annotation.</text>
</comment>
<evidence type="ECO:0000256" key="10">
    <source>
        <dbReference type="ARBA" id="ARBA00023046"/>
    </source>
</evidence>
<evidence type="ECO:0000256" key="9">
    <source>
        <dbReference type="ARBA" id="ARBA00022952"/>
    </source>
</evidence>
<dbReference type="Proteomes" id="UP001237300">
    <property type="component" value="Segment"/>
</dbReference>
<dbReference type="GO" id="GO:0075732">
    <property type="term" value="P:viral penetration into host nucleus"/>
    <property type="evidence" value="ECO:0007669"/>
    <property type="project" value="UniProtKB-KW"/>
</dbReference>
<gene>
    <name evidence="15 16" type="primary">L2</name>
</gene>
<evidence type="ECO:0000256" key="11">
    <source>
        <dbReference type="ARBA" id="ARBA00023120"/>
    </source>
</evidence>
<dbReference type="EMBL" id="MN535763">
    <property type="protein sequence ID" value="QIA98991.1"/>
    <property type="molecule type" value="Genomic_DNA"/>
</dbReference>
<comment type="subunit">
    <text evidence="15">Interacts with major capsid protein L1. Interacts with E2; this interaction inhibits E2 transcriptional activity but not the DNA replication function E2. Interacts with host HSPA8; this interaction is required for L2 nuclear translocation. Interacts with host importins KPNB2 and KPNB3. Forms a complex with importin alpha2-beta1 heterodimers via interaction with the importin alpha2 adapter. Interacts with host DYNLT1; this interaction is essential for virus intracellular transport during entry. Interacts (via C-terminus) with host retromer subunits VPS35 AND VPS29.</text>
</comment>
<dbReference type="HAMAP" id="MF_04003">
    <property type="entry name" value="PPV_L2"/>
    <property type="match status" value="1"/>
</dbReference>
<keyword evidence="7 15" id="KW-0946">Virion</keyword>
<reference evidence="16" key="1">
    <citation type="submission" date="2019-10" db="EMBL/GenBank/DDBJ databases">
        <title>The Characterization of Two Novel Neotropical Primate Papillomaviruses Support the Ancient Intrahost Viral Diversity Model.</title>
        <authorList>
            <person name="D'arc M."/>
            <person name="Moreira F.R.R."/>
            <person name="Dias C.A."/>
            <person name="Souza A.R."/>
            <person name="Soares M.A."/>
            <person name="Tavares M."/>
            <person name="Santos A.F.A."/>
        </authorList>
    </citation>
    <scope>NUCLEOTIDE SEQUENCE</scope>
</reference>
<accession>A0A6C0TCK9</accession>
<dbReference type="GO" id="GO:0043657">
    <property type="term" value="C:host cell"/>
    <property type="evidence" value="ECO:0007669"/>
    <property type="project" value="GOC"/>
</dbReference>
<evidence type="ECO:0000256" key="8">
    <source>
        <dbReference type="ARBA" id="ARBA00022921"/>
    </source>
</evidence>
<evidence type="ECO:0000256" key="13">
    <source>
        <dbReference type="ARBA" id="ARBA00023157"/>
    </source>
</evidence>
<evidence type="ECO:0000256" key="15">
    <source>
        <dbReference type="HAMAP-Rule" id="MF_04003"/>
    </source>
</evidence>
<keyword evidence="1 15" id="KW-1163">Viral penetration into host nucleus</keyword>
<dbReference type="GO" id="GO:0075521">
    <property type="term" value="P:microtubule-dependent intracellular transport of viral material towards nucleus"/>
    <property type="evidence" value="ECO:0007669"/>
    <property type="project" value="UniProtKB-UniRule"/>
</dbReference>
<keyword evidence="10" id="KW-1039">Host endosome</keyword>
<evidence type="ECO:0000256" key="1">
    <source>
        <dbReference type="ARBA" id="ARBA00022524"/>
    </source>
</evidence>
<dbReference type="GO" id="GO:0003677">
    <property type="term" value="F:DNA binding"/>
    <property type="evidence" value="ECO:0007669"/>
    <property type="project" value="UniProtKB-UniRule"/>
</dbReference>
<keyword evidence="5 15" id="KW-0945">Host-virus interaction</keyword>
<evidence type="ECO:0000256" key="14">
    <source>
        <dbReference type="ARBA" id="ARBA00023296"/>
    </source>
</evidence>
<dbReference type="InterPro" id="IPR000784">
    <property type="entry name" value="Late_L2"/>
</dbReference>